<comment type="caution">
    <text evidence="1">The sequence shown here is derived from an EMBL/GenBank/DDBJ whole genome shotgun (WGS) entry which is preliminary data.</text>
</comment>
<reference evidence="1" key="1">
    <citation type="submission" date="2021-02" db="EMBL/GenBank/DDBJ databases">
        <authorList>
            <person name="Nowell W R."/>
        </authorList>
    </citation>
    <scope>NUCLEOTIDE SEQUENCE</scope>
</reference>
<dbReference type="Proteomes" id="UP000681720">
    <property type="component" value="Unassembled WGS sequence"/>
</dbReference>
<dbReference type="Proteomes" id="UP000681967">
    <property type="component" value="Unassembled WGS sequence"/>
</dbReference>
<dbReference type="EMBL" id="CAJOBH010065409">
    <property type="protein sequence ID" value="CAF4445732.1"/>
    <property type="molecule type" value="Genomic_DNA"/>
</dbReference>
<evidence type="ECO:0000313" key="4">
    <source>
        <dbReference type="Proteomes" id="UP000681967"/>
    </source>
</evidence>
<organism evidence="1 4">
    <name type="scientific">Rotaria magnacalcarata</name>
    <dbReference type="NCBI Taxonomy" id="392030"/>
    <lineage>
        <taxon>Eukaryota</taxon>
        <taxon>Metazoa</taxon>
        <taxon>Spiralia</taxon>
        <taxon>Gnathifera</taxon>
        <taxon>Rotifera</taxon>
        <taxon>Eurotatoria</taxon>
        <taxon>Bdelloidea</taxon>
        <taxon>Philodinida</taxon>
        <taxon>Philodinidae</taxon>
        <taxon>Rotaria</taxon>
    </lineage>
</organism>
<dbReference type="AlphaFoldDB" id="A0A8S2WKW5"/>
<dbReference type="EMBL" id="CAJOBJ010149490">
    <property type="protein sequence ID" value="CAF4799091.1"/>
    <property type="molecule type" value="Genomic_DNA"/>
</dbReference>
<accession>A0A8S2WKW5</accession>
<dbReference type="Proteomes" id="UP000676336">
    <property type="component" value="Unassembled WGS sequence"/>
</dbReference>
<evidence type="ECO:0000313" key="1">
    <source>
        <dbReference type="EMBL" id="CAF4445732.1"/>
    </source>
</evidence>
<sequence>MPSNKQSITIPSVSSTALSDLTDNFTFLTNLFRSGLHSDITIRDQDHQWDLHK</sequence>
<protein>
    <submittedName>
        <fullName evidence="1">Uncharacterized protein</fullName>
    </submittedName>
</protein>
<dbReference type="EMBL" id="CAJOBI010113571">
    <property type="protein sequence ID" value="CAF4644455.1"/>
    <property type="molecule type" value="Genomic_DNA"/>
</dbReference>
<name>A0A8S2WKW5_9BILA</name>
<feature type="non-terminal residue" evidence="1">
    <location>
        <position position="53"/>
    </location>
</feature>
<gene>
    <name evidence="1" type="ORF">BYL167_LOCUS33524</name>
    <name evidence="3" type="ORF">GIL414_LOCUS47079</name>
    <name evidence="2" type="ORF">SMN809_LOCUS40833</name>
</gene>
<proteinExistence type="predicted"/>
<evidence type="ECO:0000313" key="3">
    <source>
        <dbReference type="EMBL" id="CAF4799091.1"/>
    </source>
</evidence>
<evidence type="ECO:0000313" key="2">
    <source>
        <dbReference type="EMBL" id="CAF4644455.1"/>
    </source>
</evidence>